<evidence type="ECO:0000256" key="1">
    <source>
        <dbReference type="ARBA" id="ARBA00005953"/>
    </source>
</evidence>
<reference evidence="4 5" key="1">
    <citation type="journal article" date="2016" name="Appl. Environ. Microbiol.">
        <title>Lack of Overt Genome Reduction in the Bryostatin-Producing Bryozoan Symbiont "Candidatus Endobugula sertula".</title>
        <authorList>
            <person name="Miller I.J."/>
            <person name="Vanee N."/>
            <person name="Fong S.S."/>
            <person name="Lim-Fong G.E."/>
            <person name="Kwan J.C."/>
        </authorList>
    </citation>
    <scope>NUCLEOTIDE SEQUENCE [LARGE SCALE GENOMIC DNA]</scope>
    <source>
        <strain evidence="4">AB1-4</strain>
    </source>
</reference>
<dbReference type="PANTHER" id="PTHR31793:SF37">
    <property type="entry name" value="ACYL-COA THIOESTER HYDROLASE YBGC"/>
    <property type="match status" value="1"/>
</dbReference>
<dbReference type="InterPro" id="IPR029069">
    <property type="entry name" value="HotDog_dom_sf"/>
</dbReference>
<dbReference type="Gene3D" id="3.10.129.10">
    <property type="entry name" value="Hotdog Thioesterase"/>
    <property type="match status" value="1"/>
</dbReference>
<dbReference type="NCBIfam" id="TIGR00051">
    <property type="entry name" value="YbgC/FadM family acyl-CoA thioesterase"/>
    <property type="match status" value="1"/>
</dbReference>
<proteinExistence type="inferred from homology"/>
<dbReference type="InterPro" id="IPR050563">
    <property type="entry name" value="4-hydroxybenzoyl-CoA_TE"/>
</dbReference>
<dbReference type="PIRSF" id="PIRSF003230">
    <property type="entry name" value="YbgC"/>
    <property type="match status" value="1"/>
</dbReference>
<evidence type="ECO:0000313" key="5">
    <source>
        <dbReference type="Proteomes" id="UP000242502"/>
    </source>
</evidence>
<accession>A0A1D2QM00</accession>
<dbReference type="CDD" id="cd00586">
    <property type="entry name" value="4HBT"/>
    <property type="match status" value="1"/>
</dbReference>
<evidence type="ECO:0000259" key="3">
    <source>
        <dbReference type="Pfam" id="PF03061"/>
    </source>
</evidence>
<evidence type="ECO:0000313" key="4">
    <source>
        <dbReference type="EMBL" id="ODS22592.1"/>
    </source>
</evidence>
<dbReference type="NCBIfam" id="TIGR02799">
    <property type="entry name" value="thio_ybgC"/>
    <property type="match status" value="1"/>
</dbReference>
<dbReference type="Pfam" id="PF03061">
    <property type="entry name" value="4HBT"/>
    <property type="match status" value="1"/>
</dbReference>
<dbReference type="GO" id="GO:0047617">
    <property type="term" value="F:fatty acyl-CoA hydrolase activity"/>
    <property type="evidence" value="ECO:0007669"/>
    <property type="project" value="TreeGrafter"/>
</dbReference>
<dbReference type="EMBL" id="MDLC01000065">
    <property type="protein sequence ID" value="ODS22592.1"/>
    <property type="molecule type" value="Genomic_DNA"/>
</dbReference>
<dbReference type="SUPFAM" id="SSF54637">
    <property type="entry name" value="Thioesterase/thiol ester dehydrase-isomerase"/>
    <property type="match status" value="1"/>
</dbReference>
<organism evidence="4 5">
    <name type="scientific">Candidatus Endobugula sertula</name>
    <name type="common">Bugula neritina bacterial symbiont</name>
    <dbReference type="NCBI Taxonomy" id="62101"/>
    <lineage>
        <taxon>Bacteria</taxon>
        <taxon>Pseudomonadati</taxon>
        <taxon>Pseudomonadota</taxon>
        <taxon>Gammaproteobacteria</taxon>
        <taxon>Cellvibrionales</taxon>
        <taxon>Cellvibrionaceae</taxon>
        <taxon>Candidatus Endobugula</taxon>
    </lineage>
</organism>
<dbReference type="PANTHER" id="PTHR31793">
    <property type="entry name" value="4-HYDROXYBENZOYL-COA THIOESTERASE FAMILY MEMBER"/>
    <property type="match status" value="1"/>
</dbReference>
<comment type="caution">
    <text evidence="4">The sequence shown here is derived from an EMBL/GenBank/DDBJ whole genome shotgun (WGS) entry which is preliminary data.</text>
</comment>
<dbReference type="Proteomes" id="UP000242502">
    <property type="component" value="Unassembled WGS sequence"/>
</dbReference>
<dbReference type="STRING" id="62101.AB835_13350"/>
<gene>
    <name evidence="4" type="ORF">AB835_13350</name>
</gene>
<keyword evidence="2" id="KW-0378">Hydrolase</keyword>
<evidence type="ECO:0000256" key="2">
    <source>
        <dbReference type="ARBA" id="ARBA00022801"/>
    </source>
</evidence>
<protein>
    <submittedName>
        <fullName evidence="4">Tol-pal system-associated acyl-CoA thioesterase</fullName>
    </submittedName>
</protein>
<comment type="similarity">
    <text evidence="1">Belongs to the 4-hydroxybenzoyl-CoA thioesterase family.</text>
</comment>
<dbReference type="AlphaFoldDB" id="A0A1D2QM00"/>
<dbReference type="FunFam" id="3.10.129.10:FF:000004">
    <property type="entry name" value="Tol-pal system-associated acyl-CoA thioesterase"/>
    <property type="match status" value="1"/>
</dbReference>
<dbReference type="InterPro" id="IPR006684">
    <property type="entry name" value="YbgC/YbaW"/>
</dbReference>
<dbReference type="InterPro" id="IPR006683">
    <property type="entry name" value="Thioestr_dom"/>
</dbReference>
<dbReference type="InterPro" id="IPR014166">
    <property type="entry name" value="Tol-Pal_acyl-CoA_thioesterase"/>
</dbReference>
<feature type="domain" description="Thioesterase" evidence="3">
    <location>
        <begin position="19"/>
        <end position="103"/>
    </location>
</feature>
<sequence>MCTEFQLPIRVYIEDTDAGGIVYYVNYLKFMERSRTELLRSLGYGKAAILEDGLLLVVHSLDTHYLAPAMLDDELVVTACMDKVARSYVVFEQEVRRGTQVLCRGNVKVACVNTAMKPTALPVYIYEAMINSCP</sequence>
<name>A0A1D2QM00_9GAMM</name>